<name>A0AAE0NSG3_9PEZI</name>
<organism evidence="3 4">
    <name type="scientific">Podospora didyma</name>
    <dbReference type="NCBI Taxonomy" id="330526"/>
    <lineage>
        <taxon>Eukaryota</taxon>
        <taxon>Fungi</taxon>
        <taxon>Dikarya</taxon>
        <taxon>Ascomycota</taxon>
        <taxon>Pezizomycotina</taxon>
        <taxon>Sordariomycetes</taxon>
        <taxon>Sordariomycetidae</taxon>
        <taxon>Sordariales</taxon>
        <taxon>Podosporaceae</taxon>
        <taxon>Podospora</taxon>
    </lineage>
</organism>
<protein>
    <recommendedName>
        <fullName evidence="2">DUF7580 domain-containing protein</fullName>
    </recommendedName>
</protein>
<feature type="compositionally biased region" description="Polar residues" evidence="1">
    <location>
        <begin position="469"/>
        <end position="478"/>
    </location>
</feature>
<feature type="region of interest" description="Disordered" evidence="1">
    <location>
        <begin position="458"/>
        <end position="481"/>
    </location>
</feature>
<dbReference type="EMBL" id="JAULSW010000003">
    <property type="protein sequence ID" value="KAK3386876.1"/>
    <property type="molecule type" value="Genomic_DNA"/>
</dbReference>
<dbReference type="PANTHER" id="PTHR35186:SF4">
    <property type="entry name" value="PRION-INHIBITION AND PROPAGATION HELO DOMAIN-CONTAINING PROTEIN"/>
    <property type="match status" value="1"/>
</dbReference>
<evidence type="ECO:0000313" key="4">
    <source>
        <dbReference type="Proteomes" id="UP001285441"/>
    </source>
</evidence>
<proteinExistence type="predicted"/>
<evidence type="ECO:0000259" key="2">
    <source>
        <dbReference type="Pfam" id="PF24476"/>
    </source>
</evidence>
<reference evidence="3" key="2">
    <citation type="submission" date="2023-06" db="EMBL/GenBank/DDBJ databases">
        <authorList>
            <consortium name="Lawrence Berkeley National Laboratory"/>
            <person name="Haridas S."/>
            <person name="Hensen N."/>
            <person name="Bonometti L."/>
            <person name="Westerberg I."/>
            <person name="Brannstrom I.O."/>
            <person name="Guillou S."/>
            <person name="Cros-Aarteil S."/>
            <person name="Calhoun S."/>
            <person name="Kuo A."/>
            <person name="Mondo S."/>
            <person name="Pangilinan J."/>
            <person name="Riley R."/>
            <person name="LaButti K."/>
            <person name="Andreopoulos B."/>
            <person name="Lipzen A."/>
            <person name="Chen C."/>
            <person name="Yanf M."/>
            <person name="Daum C."/>
            <person name="Ng V."/>
            <person name="Clum A."/>
            <person name="Steindorff A."/>
            <person name="Ohm R."/>
            <person name="Martin F."/>
            <person name="Silar P."/>
            <person name="Natvig D."/>
            <person name="Lalanne C."/>
            <person name="Gautier V."/>
            <person name="Ament-velasquez S.L."/>
            <person name="Kruys A."/>
            <person name="Hutchinson M.I."/>
            <person name="Powell A.J."/>
            <person name="Barry K."/>
            <person name="Miller A.N."/>
            <person name="Grigoriev I.V."/>
            <person name="Debuchy R."/>
            <person name="Gladieux P."/>
            <person name="Thoren M.H."/>
            <person name="Johannesson H."/>
        </authorList>
    </citation>
    <scope>NUCLEOTIDE SEQUENCE</scope>
    <source>
        <strain evidence="3">CBS 232.78</strain>
    </source>
</reference>
<dbReference type="PANTHER" id="PTHR35186">
    <property type="entry name" value="ANK_REP_REGION DOMAIN-CONTAINING PROTEIN"/>
    <property type="match status" value="1"/>
</dbReference>
<feature type="domain" description="DUF7580" evidence="2">
    <location>
        <begin position="341"/>
        <end position="582"/>
    </location>
</feature>
<accession>A0AAE0NSG3</accession>
<dbReference type="Pfam" id="PF24476">
    <property type="entry name" value="DUF7580"/>
    <property type="match status" value="1"/>
</dbReference>
<comment type="caution">
    <text evidence="3">The sequence shown here is derived from an EMBL/GenBank/DDBJ whole genome shotgun (WGS) entry which is preliminary data.</text>
</comment>
<gene>
    <name evidence="3" type="ORF">B0H63DRAFT_508799</name>
</gene>
<dbReference type="AlphaFoldDB" id="A0AAE0NSG3"/>
<dbReference type="Proteomes" id="UP001285441">
    <property type="component" value="Unassembled WGS sequence"/>
</dbReference>
<keyword evidence="4" id="KW-1185">Reference proteome</keyword>
<evidence type="ECO:0000256" key="1">
    <source>
        <dbReference type="SAM" id="MobiDB-lite"/>
    </source>
</evidence>
<evidence type="ECO:0000313" key="3">
    <source>
        <dbReference type="EMBL" id="KAK3386876.1"/>
    </source>
</evidence>
<reference evidence="3" key="1">
    <citation type="journal article" date="2023" name="Mol. Phylogenet. Evol.">
        <title>Genome-scale phylogeny and comparative genomics of the fungal order Sordariales.</title>
        <authorList>
            <person name="Hensen N."/>
            <person name="Bonometti L."/>
            <person name="Westerberg I."/>
            <person name="Brannstrom I.O."/>
            <person name="Guillou S."/>
            <person name="Cros-Aarteil S."/>
            <person name="Calhoun S."/>
            <person name="Haridas S."/>
            <person name="Kuo A."/>
            <person name="Mondo S."/>
            <person name="Pangilinan J."/>
            <person name="Riley R."/>
            <person name="LaButti K."/>
            <person name="Andreopoulos B."/>
            <person name="Lipzen A."/>
            <person name="Chen C."/>
            <person name="Yan M."/>
            <person name="Daum C."/>
            <person name="Ng V."/>
            <person name="Clum A."/>
            <person name="Steindorff A."/>
            <person name="Ohm R.A."/>
            <person name="Martin F."/>
            <person name="Silar P."/>
            <person name="Natvig D.O."/>
            <person name="Lalanne C."/>
            <person name="Gautier V."/>
            <person name="Ament-Velasquez S.L."/>
            <person name="Kruys A."/>
            <person name="Hutchinson M.I."/>
            <person name="Powell A.J."/>
            <person name="Barry K."/>
            <person name="Miller A.N."/>
            <person name="Grigoriev I.V."/>
            <person name="Debuchy R."/>
            <person name="Gladieux P."/>
            <person name="Hiltunen Thoren M."/>
            <person name="Johannesson H."/>
        </authorList>
    </citation>
    <scope>NUCLEOTIDE SEQUENCE</scope>
    <source>
        <strain evidence="3">CBS 232.78</strain>
    </source>
</reference>
<sequence>MEVAGLVLGALPVAISALKGYRSILSSLKTVKRDIDYLIRDLGTEQQILQNTCETLLKGIVPDSKLDEMIDDPFGPDWKQYDDQIRLRLWRSHDTFQERLAEMHDASVKLKEMLAIQEDGKTKLTDGRSILSELKHRTGFTLKKKDYETIMTRIKDGNSVLLKLAQQNNELELNRRSRSQAKVARLIRKLSQSIFDALRIAMTCSCATLHNVGLELIPRKTVIIHGEPEDTVARTLSFHIVVGSIGGSTPQSQRWDSLRIKLADKHEPSFTTAPSPMRDAIDTQLQTSRTVRWTSNLTSSFKSRKDGVAISGTSATQTLLHVSTAIPILPATSTYTPPTVTNLCQLMRGKSPASDCCGLITNAAHNFELYPQACHSSESRSFITLRQILEDCESGSNITHHFGYPEQLRLALALSVSVLHLYNTPWLARIVTLDDVAFLRESSHQSYDNPYQPFVTKDFSTNTTSTTNQNRQQHQANHSLPGRLRPMDLTVMSLGTLLIQIILGKRIPDLDLTPEPQKMDMNSVLARKEAASQLTGPIVQNGGMNYDSAVQWCLGSILGVASLEDDNFCQNFYEGVVARLEADRVLLGL</sequence>
<dbReference type="InterPro" id="IPR056002">
    <property type="entry name" value="DUF7580"/>
</dbReference>